<dbReference type="PANTHER" id="PTHR10333">
    <property type="entry name" value="INHIBITOR OF GROWTH PROTEIN"/>
    <property type="match status" value="1"/>
</dbReference>
<evidence type="ECO:0000256" key="12">
    <source>
        <dbReference type="SAM" id="MobiDB-lite"/>
    </source>
</evidence>
<evidence type="ECO:0000256" key="5">
    <source>
        <dbReference type="ARBA" id="ARBA00022833"/>
    </source>
</evidence>
<comment type="function">
    <text evidence="11">Component of an histone acetyltransferase complex.</text>
</comment>
<feature type="compositionally biased region" description="Acidic residues" evidence="12">
    <location>
        <begin position="79"/>
        <end position="107"/>
    </location>
</feature>
<evidence type="ECO:0000256" key="11">
    <source>
        <dbReference type="RuleBase" id="RU361213"/>
    </source>
</evidence>
<dbReference type="AlphaFoldDB" id="A0A077QVB3"/>
<dbReference type="PROSITE" id="PS01359">
    <property type="entry name" value="ZF_PHD_1"/>
    <property type="match status" value="1"/>
</dbReference>
<feature type="binding site" evidence="9">
    <location>
        <position position="638"/>
    </location>
    <ligand>
        <name>Zn(2+)</name>
        <dbReference type="ChEBI" id="CHEBI:29105"/>
        <label>1</label>
    </ligand>
</feature>
<dbReference type="SMART" id="SM01408">
    <property type="entry name" value="ING"/>
    <property type="match status" value="1"/>
</dbReference>
<dbReference type="GO" id="GO:0005634">
    <property type="term" value="C:nucleus"/>
    <property type="evidence" value="ECO:0007669"/>
    <property type="project" value="UniProtKB-SubCell"/>
</dbReference>
<keyword evidence="5 9" id="KW-0862">Zinc</keyword>
<protein>
    <recommendedName>
        <fullName evidence="11">Chromatin modification-related protein</fullName>
    </recommendedName>
</protein>
<feature type="binding site" evidence="9">
    <location>
        <position position="656"/>
    </location>
    <ligand>
        <name>Zn(2+)</name>
        <dbReference type="ChEBI" id="CHEBI:29105"/>
        <label>2</label>
    </ligand>
</feature>
<evidence type="ECO:0000256" key="3">
    <source>
        <dbReference type="ARBA" id="ARBA00022723"/>
    </source>
</evidence>
<dbReference type="SUPFAM" id="SSF57903">
    <property type="entry name" value="FYVE/PHD zinc finger"/>
    <property type="match status" value="1"/>
</dbReference>
<comment type="similarity">
    <text evidence="2 11">Belongs to the ING family.</text>
</comment>
<dbReference type="InterPro" id="IPR013083">
    <property type="entry name" value="Znf_RING/FYVE/PHD"/>
</dbReference>
<feature type="site" description="Histone H3K4me3 binding" evidence="8">
    <location>
        <position position="660"/>
    </location>
</feature>
<feature type="domain" description="PHD-type" evidence="13">
    <location>
        <begin position="635"/>
        <end position="686"/>
    </location>
</feature>
<dbReference type="InterPro" id="IPR011011">
    <property type="entry name" value="Znf_FYVE_PHD"/>
</dbReference>
<accession>A0A077QVB3</accession>
<dbReference type="GO" id="GO:0006355">
    <property type="term" value="P:regulation of DNA-templated transcription"/>
    <property type="evidence" value="ECO:0007669"/>
    <property type="project" value="TreeGrafter"/>
</dbReference>
<evidence type="ECO:0000256" key="8">
    <source>
        <dbReference type="PIRSR" id="PIRSR628651-50"/>
    </source>
</evidence>
<proteinExistence type="inferred from homology"/>
<keyword evidence="4 10" id="KW-0863">Zinc-finger</keyword>
<feature type="compositionally biased region" description="Acidic residues" evidence="12">
    <location>
        <begin position="193"/>
        <end position="202"/>
    </location>
</feature>
<feature type="region of interest" description="Disordered" evidence="12">
    <location>
        <begin position="128"/>
        <end position="265"/>
    </location>
</feature>
<dbReference type="CDD" id="cd15505">
    <property type="entry name" value="PHD_ING"/>
    <property type="match status" value="1"/>
</dbReference>
<evidence type="ECO:0000313" key="14">
    <source>
        <dbReference type="EMBL" id="CDI54065.1"/>
    </source>
</evidence>
<feature type="site" description="Histone H3K4me3 binding" evidence="8">
    <location>
        <position position="648"/>
    </location>
</feature>
<evidence type="ECO:0000256" key="4">
    <source>
        <dbReference type="ARBA" id="ARBA00022771"/>
    </source>
</evidence>
<feature type="compositionally biased region" description="Low complexity" evidence="12">
    <location>
        <begin position="534"/>
        <end position="562"/>
    </location>
</feature>
<evidence type="ECO:0000256" key="2">
    <source>
        <dbReference type="ARBA" id="ARBA00010210"/>
    </source>
</evidence>
<feature type="region of interest" description="Disordered" evidence="12">
    <location>
        <begin position="1"/>
        <end position="107"/>
    </location>
</feature>
<dbReference type="InterPro" id="IPR019786">
    <property type="entry name" value="Zinc_finger_PHD-type_CS"/>
</dbReference>
<comment type="subcellular location">
    <subcellularLocation>
        <location evidence="1 11">Nucleus</location>
    </subcellularLocation>
</comment>
<feature type="compositionally biased region" description="Acidic residues" evidence="12">
    <location>
        <begin position="166"/>
        <end position="175"/>
    </location>
</feature>
<feature type="region of interest" description="Disordered" evidence="12">
    <location>
        <begin position="331"/>
        <end position="378"/>
    </location>
</feature>
<keyword evidence="6 11" id="KW-0156">Chromatin regulator</keyword>
<dbReference type="Pfam" id="PF12998">
    <property type="entry name" value="ING"/>
    <property type="match status" value="2"/>
</dbReference>
<feature type="compositionally biased region" description="Low complexity" evidence="12">
    <location>
        <begin position="495"/>
        <end position="508"/>
    </location>
</feature>
<feature type="compositionally biased region" description="Basic and acidic residues" evidence="12">
    <location>
        <begin position="256"/>
        <end position="265"/>
    </location>
</feature>
<feature type="compositionally biased region" description="Polar residues" evidence="12">
    <location>
        <begin position="599"/>
        <end position="616"/>
    </location>
</feature>
<dbReference type="InterPro" id="IPR019787">
    <property type="entry name" value="Znf_PHD-finger"/>
</dbReference>
<feature type="compositionally biased region" description="Polar residues" evidence="12">
    <location>
        <begin position="204"/>
        <end position="217"/>
    </location>
</feature>
<dbReference type="CDD" id="cd16859">
    <property type="entry name" value="ING_ING4_5"/>
    <property type="match status" value="1"/>
</dbReference>
<feature type="region of interest" description="Disordered" evidence="12">
    <location>
        <begin position="495"/>
        <end position="626"/>
    </location>
</feature>
<evidence type="ECO:0000256" key="6">
    <source>
        <dbReference type="ARBA" id="ARBA00022853"/>
    </source>
</evidence>
<dbReference type="Gene3D" id="3.30.40.10">
    <property type="entry name" value="Zinc/RING finger domain, C3HC4 (zinc finger)"/>
    <property type="match status" value="1"/>
</dbReference>
<keyword evidence="3 9" id="KW-0479">Metal-binding</keyword>
<dbReference type="GO" id="GO:0000785">
    <property type="term" value="C:chromatin"/>
    <property type="evidence" value="ECO:0007669"/>
    <property type="project" value="UniProtKB-ARBA"/>
</dbReference>
<dbReference type="InterPro" id="IPR001965">
    <property type="entry name" value="Znf_PHD"/>
</dbReference>
<dbReference type="Gene3D" id="6.10.140.1740">
    <property type="match status" value="1"/>
</dbReference>
<feature type="binding site" evidence="9">
    <location>
        <position position="651"/>
    </location>
    <ligand>
        <name>Zn(2+)</name>
        <dbReference type="ChEBI" id="CHEBI:29105"/>
        <label>2</label>
    </ligand>
</feature>
<evidence type="ECO:0000256" key="10">
    <source>
        <dbReference type="PROSITE-ProRule" id="PRU00146"/>
    </source>
</evidence>
<feature type="binding site" evidence="9">
    <location>
        <position position="640"/>
    </location>
    <ligand>
        <name>Zn(2+)</name>
        <dbReference type="ChEBI" id="CHEBI:29105"/>
        <label>1</label>
    </ligand>
</feature>
<dbReference type="GO" id="GO:0006325">
    <property type="term" value="P:chromatin organization"/>
    <property type="evidence" value="ECO:0007669"/>
    <property type="project" value="UniProtKB-KW"/>
</dbReference>
<evidence type="ECO:0000256" key="9">
    <source>
        <dbReference type="PIRSR" id="PIRSR628651-51"/>
    </source>
</evidence>
<dbReference type="GO" id="GO:0008270">
    <property type="term" value="F:zinc ion binding"/>
    <property type="evidence" value="ECO:0007669"/>
    <property type="project" value="UniProtKB-KW"/>
</dbReference>
<feature type="site" description="Histone H3K4me3 binding" evidence="8">
    <location>
        <position position="652"/>
    </location>
</feature>
<reference evidence="14" key="1">
    <citation type="journal article" date="2014" name="Genome Biol. Evol.">
        <title>Gene Loss Rather Than Gene Gain Is Associated with a Host Jump from Monocots to Dicots in the Smut Fungus Melanopsichium pennsylvanicum.</title>
        <authorList>
            <person name="Sharma R."/>
            <person name="Mishra B."/>
            <person name="Runge F."/>
            <person name="Thines M."/>
        </authorList>
    </citation>
    <scope>NUCLEOTIDE SEQUENCE</scope>
    <source>
        <strain evidence="14">4</strain>
    </source>
</reference>
<dbReference type="EMBL" id="HG529602">
    <property type="protein sequence ID" value="CDI54065.1"/>
    <property type="molecule type" value="Genomic_DNA"/>
</dbReference>
<feature type="compositionally biased region" description="Low complexity" evidence="12">
    <location>
        <begin position="49"/>
        <end position="65"/>
    </location>
</feature>
<dbReference type="InterPro" id="IPR024610">
    <property type="entry name" value="ING_N_histone-binding"/>
</dbReference>
<evidence type="ECO:0000256" key="1">
    <source>
        <dbReference type="ARBA" id="ARBA00004123"/>
    </source>
</evidence>
<dbReference type="InterPro" id="IPR028651">
    <property type="entry name" value="ING_fam"/>
</dbReference>
<dbReference type="PROSITE" id="PS50016">
    <property type="entry name" value="ZF_PHD_2"/>
    <property type="match status" value="1"/>
</dbReference>
<comment type="subunit">
    <text evidence="11">Component of an histone acetyltransferase complex. Interacts with H3K4me3 and to a lesser extent with H3K4me2.</text>
</comment>
<evidence type="ECO:0000256" key="7">
    <source>
        <dbReference type="ARBA" id="ARBA00023242"/>
    </source>
</evidence>
<feature type="binding site" evidence="9">
    <location>
        <position position="683"/>
    </location>
    <ligand>
        <name>Zn(2+)</name>
        <dbReference type="ChEBI" id="CHEBI:29105"/>
        <label>2</label>
    </ligand>
</feature>
<sequence>MSSTGFSSKHFPASLSRANKRKATEPADAAGPSRTPSVSPLPDGHAIPSPAASSSKRASTSLFSSRESRQPRTFQISDVIEDEDEDATYDEELDTDGEVDEGYLDQDAPGEDEFALASANIEPVHQSYGTVNKAPASATPARQPARPKRTNAANTSYYVEPLPSLSDEDPDEDETPSIRRRARKKQLPPTSDIEADIGEDVENPGSSSAKSSRNMQTVIPVAIQHLPGKVPRRPSGLDTAGSKRSSAQPEEPELSEEAKAQAKAEKDAEDLRSRWTEEYFEIVEQLPLEVHRTFALMRELEGQMQARVNSMVRNMMTYRDARLKLQDQFQIDTTGPPDAAEQGFADDQRREGSEDEAENLLGGSQDSPANERNVDGLDVDETKVFDKEQRRELLRLISLAANESVKAAEEKMGLAATAYNWIDRHIRRLDADISKLESSILLGLRTGTEESRGAREALGLPLDDEAAAIAQGNEDEMAVGGNGVSAEAESASLAKAAGAANRAPNGPEAVGGRRSTRTTPKMGGQAQLAASPKSSSQALTRSRSRSASVAAATSTAVITAAVEGPPTRKAASPAPATARITRKRKPKPLSPQKGGRRSIVTSTPTLISPTTQTPRAGTSIVGPDVSEMPFDPTEPRYCYCDQISFDEMIACDNEDCAMEWFHYACVGITESPDKKKTWYCRFCAPTGWKGSGMAVPANAKHKPPGFRKGIGIKP</sequence>
<feature type="binding site" evidence="9">
    <location>
        <position position="665"/>
    </location>
    <ligand>
        <name>Zn(2+)</name>
        <dbReference type="ChEBI" id="CHEBI:29105"/>
        <label>1</label>
    </ligand>
</feature>
<dbReference type="SMART" id="SM00249">
    <property type="entry name" value="PHD"/>
    <property type="match status" value="1"/>
</dbReference>
<evidence type="ECO:0000259" key="13">
    <source>
        <dbReference type="PROSITE" id="PS50016"/>
    </source>
</evidence>
<organism evidence="14">
    <name type="scientific">Melanopsichium pennsylvanicum 4</name>
    <dbReference type="NCBI Taxonomy" id="1398559"/>
    <lineage>
        <taxon>Eukaryota</taxon>
        <taxon>Fungi</taxon>
        <taxon>Dikarya</taxon>
        <taxon>Basidiomycota</taxon>
        <taxon>Ustilaginomycotina</taxon>
        <taxon>Ustilaginomycetes</taxon>
        <taxon>Ustilaginales</taxon>
        <taxon>Ustilaginaceae</taxon>
        <taxon>Melanopsichium</taxon>
    </lineage>
</organism>
<name>A0A077QVB3_9BASI</name>
<comment type="domain">
    <text evidence="11">The PHD-type zinc finger mediates the binding to H3K4me3.</text>
</comment>
<feature type="binding site" evidence="9">
    <location>
        <position position="662"/>
    </location>
    <ligand>
        <name>Zn(2+)</name>
        <dbReference type="ChEBI" id="CHEBI:29105"/>
        <label>1</label>
    </ligand>
</feature>
<dbReference type="PANTHER" id="PTHR10333:SF42">
    <property type="entry name" value="INHIBITOR OF GROWTH PROTEIN 5"/>
    <property type="match status" value="1"/>
</dbReference>
<feature type="site" description="Histone H3K4me3 binding" evidence="8">
    <location>
        <position position="637"/>
    </location>
</feature>
<keyword evidence="7 11" id="KW-0539">Nucleus</keyword>
<feature type="binding site" evidence="9">
    <location>
        <position position="680"/>
    </location>
    <ligand>
        <name>Zn(2+)</name>
        <dbReference type="ChEBI" id="CHEBI:29105"/>
        <label>2</label>
    </ligand>
</feature>